<sequence>MSSFQGFFNRASRLAARSDDDTSSNEHTITTMIILLVIVFSGLLLASTLVMLRRIKRRQQLLAMGLPQYETKNGSNGNNPHGLTIQTTNANGHQSVLVFGRDGQPMLANPQSPPYSPDNVPEIRITFPDEHDEMGRRKSGRVVVVRVGEHNAVGMEPLPEEEEQLPAYEKDSKSQFYSIDMDQIGGLKEKEYHDYH</sequence>
<keyword evidence="1" id="KW-1133">Transmembrane helix</keyword>
<accession>A0ABP0AXR5</accession>
<dbReference type="Proteomes" id="UP001642405">
    <property type="component" value="Unassembled WGS sequence"/>
</dbReference>
<evidence type="ECO:0000313" key="3">
    <source>
        <dbReference type="Proteomes" id="UP001642405"/>
    </source>
</evidence>
<dbReference type="EMBL" id="CAWUHB010000004">
    <property type="protein sequence ID" value="CAK7211919.1"/>
    <property type="molecule type" value="Genomic_DNA"/>
</dbReference>
<keyword evidence="3" id="KW-1185">Reference proteome</keyword>
<evidence type="ECO:0000256" key="1">
    <source>
        <dbReference type="SAM" id="Phobius"/>
    </source>
</evidence>
<comment type="caution">
    <text evidence="2">The sequence shown here is derived from an EMBL/GenBank/DDBJ whole genome shotgun (WGS) entry which is preliminary data.</text>
</comment>
<keyword evidence="1" id="KW-0472">Membrane</keyword>
<protein>
    <submittedName>
        <fullName evidence="2">Uncharacterized protein</fullName>
    </submittedName>
</protein>
<proteinExistence type="predicted"/>
<evidence type="ECO:0000313" key="2">
    <source>
        <dbReference type="EMBL" id="CAK7211919.1"/>
    </source>
</evidence>
<reference evidence="2 3" key="1">
    <citation type="submission" date="2024-01" db="EMBL/GenBank/DDBJ databases">
        <authorList>
            <person name="Allen C."/>
            <person name="Tagirdzhanova G."/>
        </authorList>
    </citation>
    <scope>NUCLEOTIDE SEQUENCE [LARGE SCALE GENOMIC DNA]</scope>
</reference>
<keyword evidence="1" id="KW-0812">Transmembrane</keyword>
<feature type="transmembrane region" description="Helical" evidence="1">
    <location>
        <begin position="29"/>
        <end position="52"/>
    </location>
</feature>
<name>A0ABP0AXR5_9PEZI</name>
<gene>
    <name evidence="2" type="ORF">SCUCBS95973_001287</name>
</gene>
<organism evidence="2 3">
    <name type="scientific">Sporothrix curviconia</name>
    <dbReference type="NCBI Taxonomy" id="1260050"/>
    <lineage>
        <taxon>Eukaryota</taxon>
        <taxon>Fungi</taxon>
        <taxon>Dikarya</taxon>
        <taxon>Ascomycota</taxon>
        <taxon>Pezizomycotina</taxon>
        <taxon>Sordariomycetes</taxon>
        <taxon>Sordariomycetidae</taxon>
        <taxon>Ophiostomatales</taxon>
        <taxon>Ophiostomataceae</taxon>
        <taxon>Sporothrix</taxon>
    </lineage>
</organism>